<dbReference type="Proteomes" id="UP000437017">
    <property type="component" value="Unassembled WGS sequence"/>
</dbReference>
<reference evidence="2 3" key="1">
    <citation type="journal article" date="2019" name="PLoS ONE">
        <title>Genomic analyses reveal an absence of contemporary introgressive admixture between fin whales and blue whales, despite known hybrids.</title>
        <authorList>
            <person name="Westbury M.V."/>
            <person name="Petersen B."/>
            <person name="Lorenzen E.D."/>
        </authorList>
    </citation>
    <scope>NUCLEOTIDE SEQUENCE [LARGE SCALE GENOMIC DNA]</scope>
    <source>
        <strain evidence="2">FinWhale-01</strain>
    </source>
</reference>
<evidence type="ECO:0000256" key="1">
    <source>
        <dbReference type="SAM" id="MobiDB-lite"/>
    </source>
</evidence>
<dbReference type="EMBL" id="SGJD01004864">
    <property type="protein sequence ID" value="KAB0391035.1"/>
    <property type="molecule type" value="Genomic_DNA"/>
</dbReference>
<evidence type="ECO:0000313" key="2">
    <source>
        <dbReference type="EMBL" id="KAB0391035.1"/>
    </source>
</evidence>
<comment type="caution">
    <text evidence="2">The sequence shown here is derived from an EMBL/GenBank/DDBJ whole genome shotgun (WGS) entry which is preliminary data.</text>
</comment>
<sequence length="83" mass="9109">MSTATDNDCDHYEKKHSWSRKVHSKTLGVEQTSIIGEGGKQGRVSAAPPKGHERAAERAWVCFQIEKAAAEEVRAPGQHRGPD</sequence>
<gene>
    <name evidence="2" type="ORF">E2I00_006605</name>
</gene>
<dbReference type="OrthoDB" id="10641484at2759"/>
<organism evidence="2 3">
    <name type="scientific">Balaenoptera physalus</name>
    <name type="common">Fin whale</name>
    <name type="synonym">Balaena physalus</name>
    <dbReference type="NCBI Taxonomy" id="9770"/>
    <lineage>
        <taxon>Eukaryota</taxon>
        <taxon>Metazoa</taxon>
        <taxon>Chordata</taxon>
        <taxon>Craniata</taxon>
        <taxon>Vertebrata</taxon>
        <taxon>Euteleostomi</taxon>
        <taxon>Mammalia</taxon>
        <taxon>Eutheria</taxon>
        <taxon>Laurasiatheria</taxon>
        <taxon>Artiodactyla</taxon>
        <taxon>Whippomorpha</taxon>
        <taxon>Cetacea</taxon>
        <taxon>Mysticeti</taxon>
        <taxon>Balaenopteridae</taxon>
        <taxon>Balaenoptera</taxon>
    </lineage>
</organism>
<protein>
    <submittedName>
        <fullName evidence="2">Uncharacterized protein</fullName>
    </submittedName>
</protein>
<keyword evidence="3" id="KW-1185">Reference proteome</keyword>
<accession>A0A643BTX1</accession>
<evidence type="ECO:0000313" key="3">
    <source>
        <dbReference type="Proteomes" id="UP000437017"/>
    </source>
</evidence>
<name>A0A643BTX1_BALPH</name>
<feature type="region of interest" description="Disordered" evidence="1">
    <location>
        <begin position="1"/>
        <end position="52"/>
    </location>
</feature>
<dbReference type="AlphaFoldDB" id="A0A643BTX1"/>
<proteinExistence type="predicted"/>